<dbReference type="PANTHER" id="PTHR47197:SF3">
    <property type="entry name" value="DIHYDRO-HEME D1 DEHYDROGENASE"/>
    <property type="match status" value="1"/>
</dbReference>
<dbReference type="InterPro" id="IPR051200">
    <property type="entry name" value="Host-pathogen_enzymatic-act"/>
</dbReference>
<dbReference type="InterPro" id="IPR015943">
    <property type="entry name" value="WD40/YVTN_repeat-like_dom_sf"/>
</dbReference>
<organism evidence="1 2">
    <name type="scientific">Chitinophaga lutea</name>
    <dbReference type="NCBI Taxonomy" id="2488634"/>
    <lineage>
        <taxon>Bacteria</taxon>
        <taxon>Pseudomonadati</taxon>
        <taxon>Bacteroidota</taxon>
        <taxon>Chitinophagia</taxon>
        <taxon>Chitinophagales</taxon>
        <taxon>Chitinophagaceae</taxon>
        <taxon>Chitinophaga</taxon>
    </lineage>
</organism>
<sequence length="399" mass="42437">MKRLLIPALGLALIIAGCRKNDKPADPVQPEAGYLRLVVSDVDKAQITVVEPLSKKTTVYPVKAAQPTLYATSTGQFAAVLSRAANTVEFFNSGIEKHGGHLHVHNPEMAAQKFTEAGPTHFYAYNGLNAIFNDGTGSLSLFKDSELEGAAGKVLPVATPHHGAMVIFDDQTIAVTQKDGSVSGTLPERVKIIDRFGTVLHQSTIATKGIHGDAGNGKTAAFGSPDGILLVAQNGEQSLVPYPADFGTAWIGTVLGNKALPHFFGYVSLGLYKIDPATKKITLVLKNENNNIHQYMLDEEGKNLYVLLTDGTLKIFDAGSAQLKKEGKITTAIPAGATAAQKPYFAVSRKCVYVTDQGAGHVKMFEAATLRELSAIPVGNKPFKLIVVGDQEGLQAGDD</sequence>
<dbReference type="RefSeq" id="WP_123845388.1">
    <property type="nucleotide sequence ID" value="NZ_RPDH01000001.1"/>
</dbReference>
<dbReference type="InterPro" id="IPR011044">
    <property type="entry name" value="Quino_amine_DH_bsu"/>
</dbReference>
<accession>A0A3N4PW35</accession>
<keyword evidence="2" id="KW-1185">Reference proteome</keyword>
<dbReference type="Proteomes" id="UP000278351">
    <property type="component" value="Unassembled WGS sequence"/>
</dbReference>
<dbReference type="PANTHER" id="PTHR47197">
    <property type="entry name" value="PROTEIN NIRF"/>
    <property type="match status" value="1"/>
</dbReference>
<protein>
    <recommendedName>
        <fullName evidence="3">YncE family protein</fullName>
    </recommendedName>
</protein>
<dbReference type="PROSITE" id="PS51257">
    <property type="entry name" value="PROKAR_LIPOPROTEIN"/>
    <property type="match status" value="1"/>
</dbReference>
<evidence type="ECO:0000313" key="1">
    <source>
        <dbReference type="EMBL" id="RPE12872.1"/>
    </source>
</evidence>
<evidence type="ECO:0008006" key="3">
    <source>
        <dbReference type="Google" id="ProtNLM"/>
    </source>
</evidence>
<proteinExistence type="predicted"/>
<comment type="caution">
    <text evidence="1">The sequence shown here is derived from an EMBL/GenBank/DDBJ whole genome shotgun (WGS) entry which is preliminary data.</text>
</comment>
<dbReference type="OrthoDB" id="867741at2"/>
<dbReference type="EMBL" id="RPDH01000001">
    <property type="protein sequence ID" value="RPE12872.1"/>
    <property type="molecule type" value="Genomic_DNA"/>
</dbReference>
<dbReference type="SUPFAM" id="SSF50969">
    <property type="entry name" value="YVTN repeat-like/Quinoprotein amine dehydrogenase"/>
    <property type="match status" value="1"/>
</dbReference>
<evidence type="ECO:0000313" key="2">
    <source>
        <dbReference type="Proteomes" id="UP000278351"/>
    </source>
</evidence>
<name>A0A3N4PW35_9BACT</name>
<dbReference type="Gene3D" id="2.130.10.10">
    <property type="entry name" value="YVTN repeat-like/Quinoprotein amine dehydrogenase"/>
    <property type="match status" value="1"/>
</dbReference>
<gene>
    <name evidence="1" type="ORF">EGT74_04835</name>
</gene>
<dbReference type="AlphaFoldDB" id="A0A3N4PW35"/>
<reference evidence="1 2" key="1">
    <citation type="submission" date="2018-11" db="EMBL/GenBank/DDBJ databases">
        <title>Chitinophaga lutea sp.nov., isolate from arsenic contaminated soil.</title>
        <authorList>
            <person name="Zong Y."/>
        </authorList>
    </citation>
    <scope>NUCLEOTIDE SEQUENCE [LARGE SCALE GENOMIC DNA]</scope>
    <source>
        <strain evidence="1 2">ZY74</strain>
    </source>
</reference>